<organism evidence="1 2">
    <name type="scientific">Psilocybe cf. subviscida</name>
    <dbReference type="NCBI Taxonomy" id="2480587"/>
    <lineage>
        <taxon>Eukaryota</taxon>
        <taxon>Fungi</taxon>
        <taxon>Dikarya</taxon>
        <taxon>Basidiomycota</taxon>
        <taxon>Agaricomycotina</taxon>
        <taxon>Agaricomycetes</taxon>
        <taxon>Agaricomycetidae</taxon>
        <taxon>Agaricales</taxon>
        <taxon>Agaricineae</taxon>
        <taxon>Strophariaceae</taxon>
        <taxon>Psilocybe</taxon>
    </lineage>
</organism>
<gene>
    <name evidence="1" type="ORF">D9619_008210</name>
</gene>
<dbReference type="EMBL" id="JAACJJ010000057">
    <property type="protein sequence ID" value="KAF5310891.1"/>
    <property type="molecule type" value="Genomic_DNA"/>
</dbReference>
<protein>
    <submittedName>
        <fullName evidence="1">Uncharacterized protein</fullName>
    </submittedName>
</protein>
<dbReference type="AlphaFoldDB" id="A0A8H5AUA9"/>
<proteinExistence type="predicted"/>
<accession>A0A8H5AUA9</accession>
<keyword evidence="2" id="KW-1185">Reference proteome</keyword>
<sequence length="368" mass="42124">MHPIPAYKEFAPSAQDWLTPEGQTTDTIPPGYERLEISLASFRREMLRTTTARQTKDKGWALRLINSLTTGEQEINSARQALAAYWDSLDVTMLDTAINHFRQDRCESCGHRQEDLERTIRTGEDARNLWEDRTNNGVYGVILYNLASTHQHLYEQSIAMRGFGGSNLGAFELETKYFLQAMPVDDGDPKSSPGSSSGVLIMMRCMHEDTTSELQTCIYHWEWALKELNSSKPDTQINSKKKQSRIVSDKLIKEDRARQGANITYQPGFAYQLQYCEDHDSRLRNLNTTIDYLKKARLLFKETKNLSFSRSALARSLLLSWELTDKQSDMDRALELLKSAHTVENDDDQSKQKITTVLTAVQREVESH</sequence>
<comment type="caution">
    <text evidence="1">The sequence shown here is derived from an EMBL/GenBank/DDBJ whole genome shotgun (WGS) entry which is preliminary data.</text>
</comment>
<evidence type="ECO:0000313" key="2">
    <source>
        <dbReference type="Proteomes" id="UP000567179"/>
    </source>
</evidence>
<evidence type="ECO:0000313" key="1">
    <source>
        <dbReference type="EMBL" id="KAF5310891.1"/>
    </source>
</evidence>
<dbReference type="Proteomes" id="UP000567179">
    <property type="component" value="Unassembled WGS sequence"/>
</dbReference>
<reference evidence="1 2" key="1">
    <citation type="journal article" date="2020" name="ISME J.">
        <title>Uncovering the hidden diversity of litter-decomposition mechanisms in mushroom-forming fungi.</title>
        <authorList>
            <person name="Floudas D."/>
            <person name="Bentzer J."/>
            <person name="Ahren D."/>
            <person name="Johansson T."/>
            <person name="Persson P."/>
            <person name="Tunlid A."/>
        </authorList>
    </citation>
    <scope>NUCLEOTIDE SEQUENCE [LARGE SCALE GENOMIC DNA]</scope>
    <source>
        <strain evidence="1 2">CBS 101986</strain>
    </source>
</reference>
<name>A0A8H5AUA9_9AGAR</name>